<dbReference type="InterPro" id="IPR002109">
    <property type="entry name" value="Glutaredoxin"/>
</dbReference>
<keyword evidence="4" id="KW-0249">Electron transport</keyword>
<sequence length="110" mass="12942">MAEQFVQEKLSNKKITIFIKPTCPYCRNALDILNRYNFKRGAYEIVDINNFSPEYELRDYFEKITGERTVPRIFFGKNSIGGYSDLLDIDNMDALNDILTSMDVIRTDYY</sequence>
<dbReference type="InterPro" id="IPR011767">
    <property type="entry name" value="GLR_AS"/>
</dbReference>
<evidence type="ECO:0000256" key="1">
    <source>
        <dbReference type="ARBA" id="ARBA00007787"/>
    </source>
</evidence>
<dbReference type="Pfam" id="PF00462">
    <property type="entry name" value="Glutaredoxin"/>
    <property type="match status" value="1"/>
</dbReference>
<evidence type="ECO:0000256" key="6">
    <source>
        <dbReference type="ARBA" id="ARBA00023284"/>
    </source>
</evidence>
<dbReference type="Proteomes" id="UP000217350">
    <property type="component" value="Segment"/>
</dbReference>
<dbReference type="OrthoDB" id="16961at10239"/>
<dbReference type="PROSITE" id="PS51354">
    <property type="entry name" value="GLUTAREDOXIN_2"/>
    <property type="match status" value="1"/>
</dbReference>
<evidence type="ECO:0000256" key="5">
    <source>
        <dbReference type="ARBA" id="ARBA00023157"/>
    </source>
</evidence>
<dbReference type="GO" id="GO:0015038">
    <property type="term" value="F:glutathione disulfide oxidoreductase activity"/>
    <property type="evidence" value="ECO:0007669"/>
    <property type="project" value="TreeGrafter"/>
</dbReference>
<feature type="domain" description="Glutaredoxin" evidence="7">
    <location>
        <begin position="15"/>
        <end position="79"/>
    </location>
</feature>
<protein>
    <recommendedName>
        <fullName evidence="2">Glutaredoxin-1</fullName>
    </recommendedName>
</protein>
<dbReference type="PRINTS" id="PR00160">
    <property type="entry name" value="GLUTAREDOXIN"/>
</dbReference>
<dbReference type="InterPro" id="IPR047185">
    <property type="entry name" value="GLRX1"/>
</dbReference>
<dbReference type="PANTHER" id="PTHR46185:SF1">
    <property type="entry name" value="GLUTAREDOXIN-1"/>
    <property type="match status" value="1"/>
</dbReference>
<proteinExistence type="inferred from homology"/>
<keyword evidence="5" id="KW-1015">Disulfide bond</keyword>
<dbReference type="InterPro" id="IPR011899">
    <property type="entry name" value="Glutaredoxin_euk/vir"/>
</dbReference>
<dbReference type="NCBIfam" id="TIGR02180">
    <property type="entry name" value="GRX_euk"/>
    <property type="match status" value="1"/>
</dbReference>
<keyword evidence="9" id="KW-1185">Reference proteome</keyword>
<dbReference type="SUPFAM" id="SSF52833">
    <property type="entry name" value="Thioredoxin-like"/>
    <property type="match status" value="1"/>
</dbReference>
<dbReference type="InterPro" id="IPR036249">
    <property type="entry name" value="Thioredoxin-like_sf"/>
</dbReference>
<dbReference type="CDD" id="cd03419">
    <property type="entry name" value="GRX_GRXh_1_2_like"/>
    <property type="match status" value="1"/>
</dbReference>
<organism evidence="8">
    <name type="scientific">Murmansk poxvirus</name>
    <dbReference type="NCBI Taxonomy" id="2025359"/>
    <lineage>
        <taxon>Viruses</taxon>
        <taxon>Varidnaviria</taxon>
        <taxon>Bamfordvirae</taxon>
        <taxon>Nucleocytoviricota</taxon>
        <taxon>Pokkesviricetes</taxon>
        <taxon>Chitovirales</taxon>
        <taxon>Poxviridae</taxon>
        <taxon>Chordopoxvirinae</taxon>
        <taxon>Centapoxvirus</taxon>
        <taxon>Centapoxvirus microtuspox</taxon>
        <taxon>Murmansk microtuspox virus</taxon>
    </lineage>
</organism>
<evidence type="ECO:0000256" key="3">
    <source>
        <dbReference type="ARBA" id="ARBA00022448"/>
    </source>
</evidence>
<gene>
    <name evidence="8" type="ORF">Murmansk-064</name>
</gene>
<evidence type="ECO:0000256" key="4">
    <source>
        <dbReference type="ARBA" id="ARBA00022982"/>
    </source>
</evidence>
<accession>A0A223FMQ4</accession>
<dbReference type="EMBL" id="MF001304">
    <property type="protein sequence ID" value="AST09259.1"/>
    <property type="molecule type" value="Genomic_DNA"/>
</dbReference>
<dbReference type="PANTHER" id="PTHR46185">
    <property type="entry name" value="GLUTAREDOXIN-1"/>
    <property type="match status" value="1"/>
</dbReference>
<keyword evidence="6" id="KW-0676">Redox-active center</keyword>
<evidence type="ECO:0000259" key="7">
    <source>
        <dbReference type="Pfam" id="PF00462"/>
    </source>
</evidence>
<dbReference type="PROSITE" id="PS00195">
    <property type="entry name" value="GLUTAREDOXIN_1"/>
    <property type="match status" value="1"/>
</dbReference>
<dbReference type="InterPro" id="IPR014025">
    <property type="entry name" value="Glutaredoxin_subgr"/>
</dbReference>
<evidence type="ECO:0000256" key="2">
    <source>
        <dbReference type="ARBA" id="ARBA00013662"/>
    </source>
</evidence>
<comment type="similarity">
    <text evidence="1">Belongs to the glutaredoxin family.</text>
</comment>
<evidence type="ECO:0000313" key="9">
    <source>
        <dbReference type="Proteomes" id="UP000217350"/>
    </source>
</evidence>
<keyword evidence="3" id="KW-0813">Transport</keyword>
<dbReference type="Gene3D" id="3.40.30.10">
    <property type="entry name" value="Glutaredoxin"/>
    <property type="match status" value="1"/>
</dbReference>
<name>A0A223FMQ4_9POXV</name>
<evidence type="ECO:0000313" key="8">
    <source>
        <dbReference type="EMBL" id="AST09259.1"/>
    </source>
</evidence>
<reference evidence="8" key="1">
    <citation type="journal article" date="2017" name="Virus Genes">
        <title>Two novel poxviruses with unusual genome rearrangements: NY_014 and Murmansk.</title>
        <authorList>
            <person name="Smithson C."/>
            <person name="Meyer H."/>
            <person name="Gigante C.M."/>
            <person name="Gao J."/>
            <person name="Zhao H."/>
            <person name="Batra D."/>
            <person name="Damon I."/>
            <person name="Upton C."/>
            <person name="Li Y."/>
        </authorList>
    </citation>
    <scope>NUCLEOTIDE SEQUENCE [LARGE SCALE GENOMIC DNA]</scope>
    <source>
        <strain evidence="8">LEIV-11411</strain>
    </source>
</reference>